<reference evidence="1 2" key="1">
    <citation type="submission" date="2020-10" db="EMBL/GenBank/DDBJ databases">
        <title>Connecting structure to function with the recovery of over 1000 high-quality activated sludge metagenome-assembled genomes encoding full-length rRNA genes using long-read sequencing.</title>
        <authorList>
            <person name="Singleton C.M."/>
            <person name="Petriglieri F."/>
            <person name="Kristensen J.M."/>
            <person name="Kirkegaard R.H."/>
            <person name="Michaelsen T.Y."/>
            <person name="Andersen M.H."/>
            <person name="Karst S.M."/>
            <person name="Dueholm M.S."/>
            <person name="Nielsen P.H."/>
            <person name="Albertsen M."/>
        </authorList>
    </citation>
    <scope>NUCLEOTIDE SEQUENCE [LARGE SCALE GENOMIC DNA]</scope>
    <source>
        <strain evidence="1">EsbW_18-Q3-R4-48_BATAC.463</strain>
    </source>
</reference>
<gene>
    <name evidence="1" type="ORF">IPJ38_21900</name>
</gene>
<name>A0A935MSP5_9RHOO</name>
<evidence type="ECO:0000313" key="2">
    <source>
        <dbReference type="Proteomes" id="UP000739411"/>
    </source>
</evidence>
<dbReference type="EMBL" id="JADJMS010000051">
    <property type="protein sequence ID" value="MBK7417348.1"/>
    <property type="molecule type" value="Genomic_DNA"/>
</dbReference>
<dbReference type="AlphaFoldDB" id="A0A935MSP5"/>
<comment type="caution">
    <text evidence="1">The sequence shown here is derived from an EMBL/GenBank/DDBJ whole genome shotgun (WGS) entry which is preliminary data.</text>
</comment>
<protein>
    <submittedName>
        <fullName evidence="1">Uncharacterized protein</fullName>
    </submittedName>
</protein>
<dbReference type="Proteomes" id="UP000739411">
    <property type="component" value="Unassembled WGS sequence"/>
</dbReference>
<organism evidence="1 2">
    <name type="scientific">Candidatus Dechloromonas phosphorivorans</name>
    <dbReference type="NCBI Taxonomy" id="2899244"/>
    <lineage>
        <taxon>Bacteria</taxon>
        <taxon>Pseudomonadati</taxon>
        <taxon>Pseudomonadota</taxon>
        <taxon>Betaproteobacteria</taxon>
        <taxon>Rhodocyclales</taxon>
        <taxon>Azonexaceae</taxon>
        <taxon>Dechloromonas</taxon>
    </lineage>
</organism>
<proteinExistence type="predicted"/>
<sequence length="204" mass="21916">MASGFTLVSAIAQAQSPVAMVLDVSGDVTLAVQGKPVKVEPFSRLLDGDRVKLGRDAKISLVYPRSGRQENWTGVGAVLTGDSESTTATGSPSVEVKQLPTYVAKQMARTPVSDTSGKAGMVRMRAIASPENLDKLEKQVAQMRAEAVPNDRAPEVYWLAGLNEMGMTDRLKEELERLQKAYPGDGSINALVKAYARSLNNEAH</sequence>
<evidence type="ECO:0000313" key="1">
    <source>
        <dbReference type="EMBL" id="MBK7417348.1"/>
    </source>
</evidence>
<accession>A0A935MSP5</accession>